<evidence type="ECO:0000313" key="3">
    <source>
        <dbReference type="Proteomes" id="UP000815677"/>
    </source>
</evidence>
<organism evidence="2 3">
    <name type="scientific">Mycena chlorophos</name>
    <name type="common">Agaric fungus</name>
    <name type="synonym">Agaricus chlorophos</name>
    <dbReference type="NCBI Taxonomy" id="658473"/>
    <lineage>
        <taxon>Eukaryota</taxon>
        <taxon>Fungi</taxon>
        <taxon>Dikarya</taxon>
        <taxon>Basidiomycota</taxon>
        <taxon>Agaricomycotina</taxon>
        <taxon>Agaricomycetes</taxon>
        <taxon>Agaricomycetidae</taxon>
        <taxon>Agaricales</taxon>
        <taxon>Marasmiineae</taxon>
        <taxon>Mycenaceae</taxon>
        <taxon>Mycena</taxon>
    </lineage>
</organism>
<evidence type="ECO:0000256" key="1">
    <source>
        <dbReference type="SAM" id="MobiDB-lite"/>
    </source>
</evidence>
<name>A0ABQ0KU93_MYCCL</name>
<sequence length="251" mass="27173">MSALLKTIALMRQLEEQLQEHLHTSPPTEDEVQQLFALDQLQQRSRLACPSTATTDSKLANGALARRSAYARAPLASGFAEPSPTYRLPRRPRTPLFSCCVHLALPAVGPAVLQPPPLAHAPAVDAALSRYPPKALLPCARFRTYPSLASRLARGQLGLTVFPCASSGCFAGIRSLTSSYPRSPRVEPRHRSAVSIFHHLVEQTEMAEALGESGELSSFVKTWTSTPASSSPENSRGSGLGADFEKRVYLD</sequence>
<proteinExistence type="predicted"/>
<reference evidence="2" key="1">
    <citation type="submission" date="2014-09" db="EMBL/GenBank/DDBJ databases">
        <title>Genome sequence of the luminous mushroom Mycena chlorophos for searching fungal bioluminescence genes.</title>
        <authorList>
            <person name="Tanaka Y."/>
            <person name="Kasuga D."/>
            <person name="Oba Y."/>
            <person name="Hase S."/>
            <person name="Sato K."/>
            <person name="Oba Y."/>
            <person name="Sakakibara Y."/>
        </authorList>
    </citation>
    <scope>NUCLEOTIDE SEQUENCE</scope>
</reference>
<protein>
    <submittedName>
        <fullName evidence="2">Uncharacterized protein</fullName>
    </submittedName>
</protein>
<dbReference type="EMBL" id="DF837953">
    <property type="protein sequence ID" value="GAT42455.1"/>
    <property type="molecule type" value="Genomic_DNA"/>
</dbReference>
<keyword evidence="3" id="KW-1185">Reference proteome</keyword>
<evidence type="ECO:0000313" key="2">
    <source>
        <dbReference type="EMBL" id="GAT42455.1"/>
    </source>
</evidence>
<gene>
    <name evidence="2" type="ORF">MCHLO_00169</name>
</gene>
<feature type="compositionally biased region" description="Polar residues" evidence="1">
    <location>
        <begin position="223"/>
        <end position="237"/>
    </location>
</feature>
<accession>A0ABQ0KU93</accession>
<feature type="region of interest" description="Disordered" evidence="1">
    <location>
        <begin position="223"/>
        <end position="251"/>
    </location>
</feature>
<dbReference type="Proteomes" id="UP000815677">
    <property type="component" value="Unassembled WGS sequence"/>
</dbReference>